<reference evidence="2 3" key="1">
    <citation type="submission" date="2020-03" db="EMBL/GenBank/DDBJ databases">
        <title>Sequencing the genomes of 1000 actinobacteria strains.</title>
        <authorList>
            <person name="Klenk H.-P."/>
        </authorList>
    </citation>
    <scope>NUCLEOTIDE SEQUENCE [LARGE SCALE GENOMIC DNA]</scope>
    <source>
        <strain evidence="2 3">DSM 45490</strain>
    </source>
</reference>
<dbReference type="RefSeq" id="WP_167205604.1">
    <property type="nucleotide sequence ID" value="NZ_JAASRO010000001.1"/>
</dbReference>
<dbReference type="EMBL" id="JAASRO010000001">
    <property type="protein sequence ID" value="NIK56325.1"/>
    <property type="molecule type" value="Genomic_DNA"/>
</dbReference>
<proteinExistence type="predicted"/>
<name>A0A7X5V803_9ACTN</name>
<feature type="region of interest" description="Disordered" evidence="1">
    <location>
        <begin position="22"/>
        <end position="61"/>
    </location>
</feature>
<feature type="compositionally biased region" description="Polar residues" evidence="1">
    <location>
        <begin position="26"/>
        <end position="35"/>
    </location>
</feature>
<evidence type="ECO:0000313" key="2">
    <source>
        <dbReference type="EMBL" id="NIK56325.1"/>
    </source>
</evidence>
<protein>
    <submittedName>
        <fullName evidence="2">Uncharacterized protein</fullName>
    </submittedName>
</protein>
<dbReference type="Proteomes" id="UP000555407">
    <property type="component" value="Unassembled WGS sequence"/>
</dbReference>
<dbReference type="AlphaFoldDB" id="A0A7X5V803"/>
<organism evidence="2 3">
    <name type="scientific">Kribbella shirazensis</name>
    <dbReference type="NCBI Taxonomy" id="1105143"/>
    <lineage>
        <taxon>Bacteria</taxon>
        <taxon>Bacillati</taxon>
        <taxon>Actinomycetota</taxon>
        <taxon>Actinomycetes</taxon>
        <taxon>Propionibacteriales</taxon>
        <taxon>Kribbellaceae</taxon>
        <taxon>Kribbella</taxon>
    </lineage>
</organism>
<sequence>MAKADPNKRPKKSDMEVSKQILDGAQRQSRNNANRAATGEQARKIDKAVSRRRTNLRRGGR</sequence>
<keyword evidence="3" id="KW-1185">Reference proteome</keyword>
<gene>
    <name evidence="2" type="ORF">BJY22_002042</name>
</gene>
<evidence type="ECO:0000256" key="1">
    <source>
        <dbReference type="SAM" id="MobiDB-lite"/>
    </source>
</evidence>
<accession>A0A7X5V803</accession>
<feature type="compositionally biased region" description="Basic residues" evidence="1">
    <location>
        <begin position="50"/>
        <end position="61"/>
    </location>
</feature>
<comment type="caution">
    <text evidence="2">The sequence shown here is derived from an EMBL/GenBank/DDBJ whole genome shotgun (WGS) entry which is preliminary data.</text>
</comment>
<evidence type="ECO:0000313" key="3">
    <source>
        <dbReference type="Proteomes" id="UP000555407"/>
    </source>
</evidence>